<evidence type="ECO:0000256" key="14">
    <source>
        <dbReference type="PIRSR" id="PIRSR002811-1"/>
    </source>
</evidence>
<reference evidence="17 18" key="1">
    <citation type="submission" date="2016-10" db="EMBL/GenBank/DDBJ databases">
        <authorList>
            <person name="de Groot N.N."/>
        </authorList>
    </citation>
    <scope>NUCLEOTIDE SEQUENCE [LARGE SCALE GENOMIC DNA]</scope>
    <source>
        <strain evidence="17 18">DSM 18346</strain>
    </source>
</reference>
<dbReference type="InterPro" id="IPR006171">
    <property type="entry name" value="TOPRIM_dom"/>
</dbReference>
<feature type="coiled-coil region" evidence="15">
    <location>
        <begin position="546"/>
        <end position="586"/>
    </location>
</feature>
<dbReference type="InterPro" id="IPR019475">
    <property type="entry name" value="DNA_primase_DnaB-bd"/>
</dbReference>
<dbReference type="FunFam" id="3.90.980.10:FF:000001">
    <property type="entry name" value="DNA primase"/>
    <property type="match status" value="1"/>
</dbReference>
<dbReference type="GO" id="GO:0005524">
    <property type="term" value="F:ATP binding"/>
    <property type="evidence" value="ECO:0007669"/>
    <property type="project" value="InterPro"/>
</dbReference>
<dbReference type="HAMAP" id="MF_00974">
    <property type="entry name" value="DNA_primase_DnaG"/>
    <property type="match status" value="1"/>
</dbReference>
<evidence type="ECO:0000256" key="9">
    <source>
        <dbReference type="ARBA" id="ARBA00022842"/>
    </source>
</evidence>
<dbReference type="GO" id="GO:0003678">
    <property type="term" value="F:DNA helicase activity"/>
    <property type="evidence" value="ECO:0007669"/>
    <property type="project" value="InterPro"/>
</dbReference>
<dbReference type="InterPro" id="IPR030846">
    <property type="entry name" value="DnaG_bac"/>
</dbReference>
<dbReference type="SMART" id="SM00493">
    <property type="entry name" value="TOPRIM"/>
    <property type="match status" value="1"/>
</dbReference>
<dbReference type="GO" id="GO:0006269">
    <property type="term" value="P:DNA replication, synthesis of primer"/>
    <property type="evidence" value="ECO:0007669"/>
    <property type="project" value="UniProtKB-UniRule"/>
</dbReference>
<dbReference type="InterPro" id="IPR050219">
    <property type="entry name" value="DnaG_primase"/>
</dbReference>
<comment type="similarity">
    <text evidence="12 13">Belongs to the DnaG primase family.</text>
</comment>
<dbReference type="InterPro" id="IPR013264">
    <property type="entry name" value="DNAG_N"/>
</dbReference>
<evidence type="ECO:0000256" key="11">
    <source>
        <dbReference type="ARBA" id="ARBA00023163"/>
    </source>
</evidence>
<comment type="cofactor">
    <cofactor evidence="12 13 14">
        <name>Zn(2+)</name>
        <dbReference type="ChEBI" id="CHEBI:29105"/>
    </cofactor>
    <text evidence="12 13 14">Binds 1 zinc ion per monomer.</text>
</comment>
<evidence type="ECO:0000256" key="15">
    <source>
        <dbReference type="SAM" id="Coils"/>
    </source>
</evidence>
<dbReference type="InterPro" id="IPR034151">
    <property type="entry name" value="TOPRIM_DnaG_bac"/>
</dbReference>
<dbReference type="InterPro" id="IPR002694">
    <property type="entry name" value="Znf_CHC2"/>
</dbReference>
<dbReference type="PANTHER" id="PTHR30313:SF2">
    <property type="entry name" value="DNA PRIMASE"/>
    <property type="match status" value="1"/>
</dbReference>
<keyword evidence="7 12" id="KW-0863">Zinc-finger</keyword>
<keyword evidence="3 12" id="KW-0808">Transferase</keyword>
<proteinExistence type="inferred from homology"/>
<feature type="zinc finger region" description="CHC2-type" evidence="12 14">
    <location>
        <begin position="40"/>
        <end position="64"/>
    </location>
</feature>
<evidence type="ECO:0000256" key="12">
    <source>
        <dbReference type="HAMAP-Rule" id="MF_00974"/>
    </source>
</evidence>
<dbReference type="Pfam" id="PF10410">
    <property type="entry name" value="DnaB_bind"/>
    <property type="match status" value="1"/>
</dbReference>
<dbReference type="FunFam" id="3.40.1360.10:FF:000002">
    <property type="entry name" value="DNA primase"/>
    <property type="match status" value="1"/>
</dbReference>
<dbReference type="InterPro" id="IPR036185">
    <property type="entry name" value="DNA_heli_DnaB-like_N_sf"/>
</dbReference>
<dbReference type="Gene3D" id="3.40.1360.10">
    <property type="match status" value="1"/>
</dbReference>
<comment type="function">
    <text evidence="12 13">RNA polymerase that catalyzes the synthesis of short RNA molecules used as primers for DNA polymerase during DNA replication.</text>
</comment>
<dbReference type="Pfam" id="PF01807">
    <property type="entry name" value="Zn_ribbon_DnaG"/>
    <property type="match status" value="1"/>
</dbReference>
<evidence type="ECO:0000256" key="3">
    <source>
        <dbReference type="ARBA" id="ARBA00022679"/>
    </source>
</evidence>
<dbReference type="SUPFAM" id="SSF56731">
    <property type="entry name" value="DNA primase core"/>
    <property type="match status" value="1"/>
</dbReference>
<evidence type="ECO:0000256" key="2">
    <source>
        <dbReference type="ARBA" id="ARBA00022515"/>
    </source>
</evidence>
<dbReference type="GO" id="GO:0003899">
    <property type="term" value="F:DNA-directed RNA polymerase activity"/>
    <property type="evidence" value="ECO:0007669"/>
    <property type="project" value="UniProtKB-UniRule"/>
</dbReference>
<dbReference type="GO" id="GO:0008270">
    <property type="term" value="F:zinc ion binding"/>
    <property type="evidence" value="ECO:0007669"/>
    <property type="project" value="UniProtKB-UniRule"/>
</dbReference>
<protein>
    <recommendedName>
        <fullName evidence="12 13">DNA primase</fullName>
        <ecNumber evidence="12">2.7.7.101</ecNumber>
    </recommendedName>
</protein>
<evidence type="ECO:0000256" key="6">
    <source>
        <dbReference type="ARBA" id="ARBA00022723"/>
    </source>
</evidence>
<dbReference type="EC" id="2.7.7.101" evidence="12"/>
<dbReference type="OrthoDB" id="9803773at2"/>
<evidence type="ECO:0000256" key="4">
    <source>
        <dbReference type="ARBA" id="ARBA00022695"/>
    </source>
</evidence>
<dbReference type="EMBL" id="FNFP01000002">
    <property type="protein sequence ID" value="SDK39302.1"/>
    <property type="molecule type" value="Genomic_DNA"/>
</dbReference>
<keyword evidence="10 12" id="KW-0238">DNA-binding</keyword>
<dbReference type="Pfam" id="PF13155">
    <property type="entry name" value="Toprim_2"/>
    <property type="match status" value="1"/>
</dbReference>
<dbReference type="Proteomes" id="UP000198718">
    <property type="component" value="Unassembled WGS sequence"/>
</dbReference>
<comment type="subunit">
    <text evidence="12">Monomer. Interacts with DnaB.</text>
</comment>
<organism evidence="17 18">
    <name type="scientific">Natronincola ferrireducens</name>
    <dbReference type="NCBI Taxonomy" id="393762"/>
    <lineage>
        <taxon>Bacteria</taxon>
        <taxon>Bacillati</taxon>
        <taxon>Bacillota</taxon>
        <taxon>Clostridia</taxon>
        <taxon>Peptostreptococcales</taxon>
        <taxon>Natronincolaceae</taxon>
        <taxon>Natronincola</taxon>
    </lineage>
</organism>
<evidence type="ECO:0000256" key="7">
    <source>
        <dbReference type="ARBA" id="ARBA00022771"/>
    </source>
</evidence>
<gene>
    <name evidence="12" type="primary">dnaG</name>
    <name evidence="17" type="ORF">SAMN05660472_01184</name>
</gene>
<evidence type="ECO:0000256" key="13">
    <source>
        <dbReference type="PIRNR" id="PIRNR002811"/>
    </source>
</evidence>
<dbReference type="InterPro" id="IPR016136">
    <property type="entry name" value="DNA_helicase_N/primase_C"/>
</dbReference>
<dbReference type="PIRSF" id="PIRSF002811">
    <property type="entry name" value="DnaG"/>
    <property type="match status" value="1"/>
</dbReference>
<keyword evidence="5 12" id="KW-0235">DNA replication</keyword>
<dbReference type="InterPro" id="IPR006295">
    <property type="entry name" value="DNA_primase_DnaG"/>
</dbReference>
<dbReference type="Gene3D" id="3.90.580.10">
    <property type="entry name" value="Zinc finger, CHC2-type domain"/>
    <property type="match status" value="1"/>
</dbReference>
<dbReference type="SUPFAM" id="SSF57783">
    <property type="entry name" value="Zinc beta-ribbon"/>
    <property type="match status" value="1"/>
</dbReference>
<evidence type="ECO:0000256" key="5">
    <source>
        <dbReference type="ARBA" id="ARBA00022705"/>
    </source>
</evidence>
<accession>A0A1G9BIH4</accession>
<dbReference type="GO" id="GO:0003677">
    <property type="term" value="F:DNA binding"/>
    <property type="evidence" value="ECO:0007669"/>
    <property type="project" value="UniProtKB-KW"/>
</dbReference>
<keyword evidence="2 12" id="KW-0639">Primosome</keyword>
<dbReference type="FunFam" id="3.90.580.10:FF:000001">
    <property type="entry name" value="DNA primase"/>
    <property type="match status" value="1"/>
</dbReference>
<keyword evidence="9" id="KW-0460">Magnesium</keyword>
<evidence type="ECO:0000313" key="18">
    <source>
        <dbReference type="Proteomes" id="UP000198718"/>
    </source>
</evidence>
<dbReference type="RefSeq" id="WP_090551857.1">
    <property type="nucleotide sequence ID" value="NZ_FNFP01000002.1"/>
</dbReference>
<keyword evidence="4 12" id="KW-0548">Nucleotidyltransferase</keyword>
<dbReference type="GO" id="GO:1990077">
    <property type="term" value="C:primosome complex"/>
    <property type="evidence" value="ECO:0007669"/>
    <property type="project" value="UniProtKB-KW"/>
</dbReference>
<keyword evidence="15" id="KW-0175">Coiled coil</keyword>
<dbReference type="Gene3D" id="1.10.860.10">
    <property type="entry name" value="DNAb Helicase, Chain A"/>
    <property type="match status" value="1"/>
</dbReference>
<dbReference type="GO" id="GO:0000428">
    <property type="term" value="C:DNA-directed RNA polymerase complex"/>
    <property type="evidence" value="ECO:0007669"/>
    <property type="project" value="UniProtKB-KW"/>
</dbReference>
<evidence type="ECO:0000259" key="16">
    <source>
        <dbReference type="PROSITE" id="PS50880"/>
    </source>
</evidence>
<comment type="catalytic activity">
    <reaction evidence="12">
        <text>ssDNA + n NTP = ssDNA/pppN(pN)n-1 hybrid + (n-1) diphosphate.</text>
        <dbReference type="EC" id="2.7.7.101"/>
    </reaction>
</comment>
<name>A0A1G9BIH4_9FIRM</name>
<dbReference type="InterPro" id="IPR036977">
    <property type="entry name" value="DNA_primase_Znf_CHC2"/>
</dbReference>
<dbReference type="SUPFAM" id="SSF48024">
    <property type="entry name" value="N-terminal domain of DnaB helicase"/>
    <property type="match status" value="1"/>
</dbReference>
<dbReference type="AlphaFoldDB" id="A0A1G9BIH4"/>
<evidence type="ECO:0000313" key="17">
    <source>
        <dbReference type="EMBL" id="SDK39302.1"/>
    </source>
</evidence>
<feature type="domain" description="Toprim" evidence="16">
    <location>
        <begin position="258"/>
        <end position="339"/>
    </location>
</feature>
<keyword evidence="18" id="KW-1185">Reference proteome</keyword>
<dbReference type="Pfam" id="PF08275">
    <property type="entry name" value="DNAG_N"/>
    <property type="match status" value="1"/>
</dbReference>
<evidence type="ECO:0000256" key="10">
    <source>
        <dbReference type="ARBA" id="ARBA00023125"/>
    </source>
</evidence>
<evidence type="ECO:0000256" key="1">
    <source>
        <dbReference type="ARBA" id="ARBA00022478"/>
    </source>
</evidence>
<comment type="domain">
    <text evidence="12">Contains an N-terminal zinc-binding domain, a central core domain that contains the primase activity, and a C-terminal DnaB-binding domain.</text>
</comment>
<dbReference type="GO" id="GO:0005737">
    <property type="term" value="C:cytoplasm"/>
    <property type="evidence" value="ECO:0007669"/>
    <property type="project" value="TreeGrafter"/>
</dbReference>
<dbReference type="PANTHER" id="PTHR30313">
    <property type="entry name" value="DNA PRIMASE"/>
    <property type="match status" value="1"/>
</dbReference>
<dbReference type="SMART" id="SM00400">
    <property type="entry name" value="ZnF_CHCC"/>
    <property type="match status" value="1"/>
</dbReference>
<keyword evidence="1 12" id="KW-0240">DNA-directed RNA polymerase</keyword>
<keyword evidence="6 12" id="KW-0479">Metal-binding</keyword>
<dbReference type="CDD" id="cd03364">
    <property type="entry name" value="TOPRIM_DnaG_primases"/>
    <property type="match status" value="1"/>
</dbReference>
<dbReference type="STRING" id="393762.SAMN05660472_01184"/>
<keyword evidence="8 12" id="KW-0862">Zinc</keyword>
<dbReference type="InterPro" id="IPR037068">
    <property type="entry name" value="DNA_primase_core_N_sf"/>
</dbReference>
<evidence type="ECO:0000256" key="8">
    <source>
        <dbReference type="ARBA" id="ARBA00022833"/>
    </source>
</evidence>
<keyword evidence="11 12" id="KW-0804">Transcription</keyword>
<dbReference type="PROSITE" id="PS50880">
    <property type="entry name" value="TOPRIM"/>
    <property type="match status" value="1"/>
</dbReference>
<dbReference type="NCBIfam" id="TIGR01391">
    <property type="entry name" value="dnaG"/>
    <property type="match status" value="1"/>
</dbReference>
<sequence>MENYFPDELIQEVKDKTDIVSVISQYVDLKASGTSYKALCPFHNEKTPSFMVNGEKQVFKCFGCGEGGDVIGFIMKRENLDFVEAVKLLAQRANIYINQATTSNEIKENRKKQNSYYDINRRAGRCFYDNLVQRKNEALDYLIKRGLTIKTIRSFGLGYALNGWNHLMNYLIKEGFKKEDIEKSGLIVENKQKDGHYDRFRNRIMFPIFDIRGNVIGFGGRVLDDSLPKYLNSPETSYFNKREVLYGLHIARKHAENKQGILVEGYMDVIILHQYGFKNTIATLGTSLTKDHAMLLKRYFNEVVICFDGDKAGTKATLRSIEILQNVDIDIKVIILPENIDPDDFINKNGKTAFEEKIQHALSFIDYKIYLSEQKYGSGSLEDQVKFGKAIAAIIKEIKSPIEQEAYIKKIEEKFHISKDAILREIYGRKTNVNKGNNTKYSSNYKRNNKYIEAVPLPEQKGQIIAEKQLLNYMLTNYEVIPNILQRIQVDDFVLEHHRTVLQYIIENHHNIVQLQQIKEDLSYIAEEINDILHMSTQQMDINKSLEKYKVNMKKYKLLYQRKELKEEQSAIMKKENLNKEEVERQLLKLGVKMMKINIELQKLQLEERREQN</sequence>
<dbReference type="Gene3D" id="3.90.980.10">
    <property type="entry name" value="DNA primase, catalytic core, N-terminal domain"/>
    <property type="match status" value="1"/>
</dbReference>